<evidence type="ECO:0000313" key="1">
    <source>
        <dbReference type="EMBL" id="WVZ16773.1"/>
    </source>
</evidence>
<evidence type="ECO:0000313" key="2">
    <source>
        <dbReference type="Proteomes" id="UP001374535"/>
    </source>
</evidence>
<gene>
    <name evidence="1" type="ORF">V8G54_009755</name>
</gene>
<keyword evidence="2" id="KW-1185">Reference proteome</keyword>
<dbReference type="Proteomes" id="UP001374535">
    <property type="component" value="Chromosome 3"/>
</dbReference>
<accession>A0AAQ3S561</accession>
<sequence>MTNLTNNVPLQKLTKKVNYDNWNLKMKKAYKGDDRMKQMRLLTLRGELERITWVEIVVNQLYRNGEIDNFENVSGPLRRTGNKRRSGSHLKNNYSKRRERLKTLKAKDDTEYVEDAVLVIEVEDKKKRKNSLVNKIGIEADKIVDMRMKEEIINLLEEDEEEVTLLMKGRCLDNSHRSKEHVEILEEHVENLVDHVDSSVGEPSSLIVWIYSLVELVDNIRGTKTIDMNLGKNRLDTEITKNPIKNKLAIEISKNKSTTVKAKYKSAKEKNKWAKRRANQL</sequence>
<name>A0AAQ3S561_VIGMU</name>
<protein>
    <submittedName>
        <fullName evidence="1">Uncharacterized protein</fullName>
    </submittedName>
</protein>
<organism evidence="1 2">
    <name type="scientific">Vigna mungo</name>
    <name type="common">Black gram</name>
    <name type="synonym">Phaseolus mungo</name>
    <dbReference type="NCBI Taxonomy" id="3915"/>
    <lineage>
        <taxon>Eukaryota</taxon>
        <taxon>Viridiplantae</taxon>
        <taxon>Streptophyta</taxon>
        <taxon>Embryophyta</taxon>
        <taxon>Tracheophyta</taxon>
        <taxon>Spermatophyta</taxon>
        <taxon>Magnoliopsida</taxon>
        <taxon>eudicotyledons</taxon>
        <taxon>Gunneridae</taxon>
        <taxon>Pentapetalae</taxon>
        <taxon>rosids</taxon>
        <taxon>fabids</taxon>
        <taxon>Fabales</taxon>
        <taxon>Fabaceae</taxon>
        <taxon>Papilionoideae</taxon>
        <taxon>50 kb inversion clade</taxon>
        <taxon>NPAAA clade</taxon>
        <taxon>indigoferoid/millettioid clade</taxon>
        <taxon>Phaseoleae</taxon>
        <taxon>Vigna</taxon>
    </lineage>
</organism>
<dbReference type="EMBL" id="CP144698">
    <property type="protein sequence ID" value="WVZ16773.1"/>
    <property type="molecule type" value="Genomic_DNA"/>
</dbReference>
<reference evidence="1 2" key="1">
    <citation type="journal article" date="2023" name="Life. Sci Alliance">
        <title>Evolutionary insights into 3D genome organization and epigenetic landscape of Vigna mungo.</title>
        <authorList>
            <person name="Junaid A."/>
            <person name="Singh B."/>
            <person name="Bhatia S."/>
        </authorList>
    </citation>
    <scope>NUCLEOTIDE SEQUENCE [LARGE SCALE GENOMIC DNA]</scope>
    <source>
        <strain evidence="1">Urdbean</strain>
    </source>
</reference>
<proteinExistence type="predicted"/>
<dbReference type="AlphaFoldDB" id="A0AAQ3S561"/>